<proteinExistence type="predicted"/>
<protein>
    <recommendedName>
        <fullName evidence="1">Arc-like DNA binding domain-containing protein</fullName>
    </recommendedName>
</protein>
<dbReference type="GO" id="GO:0006355">
    <property type="term" value="P:regulation of DNA-templated transcription"/>
    <property type="evidence" value="ECO:0007669"/>
    <property type="project" value="InterPro"/>
</dbReference>
<dbReference type="InterPro" id="IPR005569">
    <property type="entry name" value="Arc_DNA-bd_dom"/>
</dbReference>
<evidence type="ECO:0000259" key="1">
    <source>
        <dbReference type="Pfam" id="PF03869"/>
    </source>
</evidence>
<organism evidence="2">
    <name type="scientific">Siphoviridae sp. ctLnP14</name>
    <dbReference type="NCBI Taxonomy" id="2827851"/>
    <lineage>
        <taxon>Viruses</taxon>
        <taxon>Duplodnaviria</taxon>
        <taxon>Heunggongvirae</taxon>
        <taxon>Uroviricota</taxon>
        <taxon>Caudoviricetes</taxon>
    </lineage>
</organism>
<accession>A0A8S5S8G7</accession>
<dbReference type="Pfam" id="PF03869">
    <property type="entry name" value="Arc"/>
    <property type="match status" value="1"/>
</dbReference>
<sequence length="59" mass="6714">MAIQANPYPLRIDKEVMDKIKFIANESGRSVNKEIEHQLKAAIRSYESECGEIHLPATE</sequence>
<dbReference type="EMBL" id="BK032550">
    <property type="protein sequence ID" value="DAF47107.1"/>
    <property type="molecule type" value="Genomic_DNA"/>
</dbReference>
<dbReference type="GO" id="GO:0003677">
    <property type="term" value="F:DNA binding"/>
    <property type="evidence" value="ECO:0007669"/>
    <property type="project" value="InterPro"/>
</dbReference>
<reference evidence="2" key="1">
    <citation type="journal article" date="2021" name="Proc. Natl. Acad. Sci. U.S.A.">
        <title>A Catalog of Tens of Thousands of Viruses from Human Metagenomes Reveals Hidden Associations with Chronic Diseases.</title>
        <authorList>
            <person name="Tisza M.J."/>
            <person name="Buck C.B."/>
        </authorList>
    </citation>
    <scope>NUCLEOTIDE SEQUENCE</scope>
    <source>
        <strain evidence="2">CtLnP14</strain>
    </source>
</reference>
<dbReference type="SUPFAM" id="SSF47598">
    <property type="entry name" value="Ribbon-helix-helix"/>
    <property type="match status" value="1"/>
</dbReference>
<dbReference type="InterPro" id="IPR010985">
    <property type="entry name" value="Ribbon_hlx_hlx"/>
</dbReference>
<dbReference type="Gene3D" id="1.10.1220.10">
    <property type="entry name" value="Met repressor-like"/>
    <property type="match status" value="1"/>
</dbReference>
<dbReference type="InterPro" id="IPR013321">
    <property type="entry name" value="Arc_rbn_hlx_hlx"/>
</dbReference>
<evidence type="ECO:0000313" key="2">
    <source>
        <dbReference type="EMBL" id="DAF47107.1"/>
    </source>
</evidence>
<name>A0A8S5S8G7_9CAUD</name>
<feature type="domain" description="Arc-like DNA binding" evidence="1">
    <location>
        <begin position="8"/>
        <end position="43"/>
    </location>
</feature>